<keyword evidence="1" id="KW-0812">Transmembrane</keyword>
<feature type="transmembrane region" description="Helical" evidence="1">
    <location>
        <begin position="162"/>
        <end position="185"/>
    </location>
</feature>
<protein>
    <submittedName>
        <fullName evidence="2">DUF5058 family protein</fullName>
    </submittedName>
</protein>
<proteinExistence type="predicted"/>
<comment type="caution">
    <text evidence="2">The sequence shown here is derived from an EMBL/GenBank/DDBJ whole genome shotgun (WGS) entry which is preliminary data.</text>
</comment>
<dbReference type="Proteomes" id="UP001332931">
    <property type="component" value="Unassembled WGS sequence"/>
</dbReference>
<reference evidence="2 3" key="1">
    <citation type="submission" date="2024-01" db="EMBL/GenBank/DDBJ databases">
        <title>Description of Olsenella sp. nov., isolated from pig feces.</title>
        <authorList>
            <person name="Chang Y.-H."/>
        </authorList>
    </citation>
    <scope>NUCLEOTIDE SEQUENCE [LARGE SCALE GENOMIC DNA]</scope>
    <source>
        <strain evidence="2 3">YH-ols2223</strain>
    </source>
</reference>
<dbReference type="Pfam" id="PF16481">
    <property type="entry name" value="DUF5058"/>
    <property type="match status" value="1"/>
</dbReference>
<sequence>MDYKLIANSWAIWLAVIPVALLEIYQAYIFAKKTKAAGPLVGLSAEEANKAFKVGMRSAIGPSLGVFAVMLGLMAVIGAPLAWQRLSIIGAAPTELAAATMAAKAQGLELSSPDYGAINFANACWVMALNGNAWLLTSGLLADKLDKISKKVMGHNKKTLGIFTVAATCGAFGYMCINQVIIGLAPAKNEVLASTISSFVLMVVLERVAKKHPRLGEWTLGIAMAAGMAVAVIFKHLVMGA</sequence>
<organism evidence="2 3">
    <name type="scientific">Olsenella absiana</name>
    <dbReference type="NCBI Taxonomy" id="3115222"/>
    <lineage>
        <taxon>Bacteria</taxon>
        <taxon>Bacillati</taxon>
        <taxon>Actinomycetota</taxon>
        <taxon>Coriobacteriia</taxon>
        <taxon>Coriobacteriales</taxon>
        <taxon>Atopobiaceae</taxon>
        <taxon>Olsenella</taxon>
    </lineage>
</organism>
<evidence type="ECO:0000256" key="1">
    <source>
        <dbReference type="SAM" id="Phobius"/>
    </source>
</evidence>
<feature type="transmembrane region" description="Helical" evidence="1">
    <location>
        <begin position="6"/>
        <end position="25"/>
    </location>
</feature>
<accession>A0ABU7RA02</accession>
<feature type="transmembrane region" description="Helical" evidence="1">
    <location>
        <begin position="59"/>
        <end position="83"/>
    </location>
</feature>
<gene>
    <name evidence="2" type="ORF">VXJ25_05365</name>
</gene>
<name>A0ABU7RA02_9ACTN</name>
<evidence type="ECO:0000313" key="2">
    <source>
        <dbReference type="EMBL" id="MEE6147420.1"/>
    </source>
</evidence>
<keyword evidence="1" id="KW-0472">Membrane</keyword>
<keyword evidence="3" id="KW-1185">Reference proteome</keyword>
<dbReference type="RefSeq" id="WP_330958186.1">
    <property type="nucleotide sequence ID" value="NZ_JAZGJQ010000004.1"/>
</dbReference>
<feature type="transmembrane region" description="Helical" evidence="1">
    <location>
        <begin position="218"/>
        <end position="238"/>
    </location>
</feature>
<keyword evidence="1" id="KW-1133">Transmembrane helix</keyword>
<dbReference type="EMBL" id="JAZGJQ010000004">
    <property type="protein sequence ID" value="MEE6147420.1"/>
    <property type="molecule type" value="Genomic_DNA"/>
</dbReference>
<dbReference type="InterPro" id="IPR032479">
    <property type="entry name" value="DUF5058"/>
</dbReference>
<evidence type="ECO:0000313" key="3">
    <source>
        <dbReference type="Proteomes" id="UP001332931"/>
    </source>
</evidence>